<comment type="caution">
    <text evidence="2">The sequence shown here is derived from an EMBL/GenBank/DDBJ whole genome shotgun (WGS) entry which is preliminary data.</text>
</comment>
<evidence type="ECO:0000313" key="3">
    <source>
        <dbReference type="Proteomes" id="UP001596514"/>
    </source>
</evidence>
<feature type="region of interest" description="Disordered" evidence="1">
    <location>
        <begin position="75"/>
        <end position="95"/>
    </location>
</feature>
<gene>
    <name evidence="2" type="ORF">ACFQVD_21580</name>
</gene>
<accession>A0ABW2T2T1</accession>
<organism evidence="2 3">
    <name type="scientific">Streptosporangium amethystogenes subsp. fukuiense</name>
    <dbReference type="NCBI Taxonomy" id="698418"/>
    <lineage>
        <taxon>Bacteria</taxon>
        <taxon>Bacillati</taxon>
        <taxon>Actinomycetota</taxon>
        <taxon>Actinomycetes</taxon>
        <taxon>Streptosporangiales</taxon>
        <taxon>Streptosporangiaceae</taxon>
        <taxon>Streptosporangium</taxon>
    </lineage>
</organism>
<dbReference type="Proteomes" id="UP001596514">
    <property type="component" value="Unassembled WGS sequence"/>
</dbReference>
<proteinExistence type="predicted"/>
<dbReference type="EMBL" id="JBHTEE010000001">
    <property type="protein sequence ID" value="MFC7602697.1"/>
    <property type="molecule type" value="Genomic_DNA"/>
</dbReference>
<name>A0ABW2T2T1_9ACTN</name>
<protein>
    <submittedName>
        <fullName evidence="2">Uncharacterized protein</fullName>
    </submittedName>
</protein>
<evidence type="ECO:0000256" key="1">
    <source>
        <dbReference type="SAM" id="MobiDB-lite"/>
    </source>
</evidence>
<dbReference type="RefSeq" id="WP_343965509.1">
    <property type="nucleotide sequence ID" value="NZ_BAAAGK010000033.1"/>
</dbReference>
<keyword evidence="3" id="KW-1185">Reference proteome</keyword>
<sequence>MTTFSTELPALDGRTPLGFLAALGLLRVCADVCRVPTALSFSDSTACAILHSPYETAEEIADALRDVIESIPESAVLPDGGAGFPPPSGSGKDPLRRSREEFHQLVANYTEAAETWLPSLVTDLALDQQGRCAITPFTAPSGQQKLRTFFEKSLAMVRGRPERLLEALVGWRRVEGFTGEYLDHRVLRSSSDDTEGRSRESGVPGATWLATMALPLLRITGDGQRVRTTLWHRRRSGPVMLWPLWRPALDVPAVRCLLEHPVFAPVDHVPTVSSTHWPALGVINVYGAERQRIPGRTFDGVLAPLPVKVT</sequence>
<evidence type="ECO:0000313" key="2">
    <source>
        <dbReference type="EMBL" id="MFC7602697.1"/>
    </source>
</evidence>
<reference evidence="3" key="1">
    <citation type="journal article" date="2019" name="Int. J. Syst. Evol. Microbiol.">
        <title>The Global Catalogue of Microorganisms (GCM) 10K type strain sequencing project: providing services to taxonomists for standard genome sequencing and annotation.</title>
        <authorList>
            <consortium name="The Broad Institute Genomics Platform"/>
            <consortium name="The Broad Institute Genome Sequencing Center for Infectious Disease"/>
            <person name="Wu L."/>
            <person name="Ma J."/>
        </authorList>
    </citation>
    <scope>NUCLEOTIDE SEQUENCE [LARGE SCALE GENOMIC DNA]</scope>
    <source>
        <strain evidence="3">JCM 10083</strain>
    </source>
</reference>